<dbReference type="AlphaFoldDB" id="A0A9I9ECL2"/>
<dbReference type="Gramene" id="MELO3C031701.2.1">
    <property type="protein sequence ID" value="MELO3C031701.2.1"/>
    <property type="gene ID" value="MELO3C031701.2"/>
</dbReference>
<proteinExistence type="predicted"/>
<reference evidence="1" key="1">
    <citation type="submission" date="2023-03" db="UniProtKB">
        <authorList>
            <consortium name="EnsemblPlants"/>
        </authorList>
    </citation>
    <scope>IDENTIFICATION</scope>
</reference>
<protein>
    <submittedName>
        <fullName evidence="1">Uncharacterized protein</fullName>
    </submittedName>
</protein>
<dbReference type="EnsemblPlants" id="MELO3C031701.2.1">
    <property type="protein sequence ID" value="MELO3C031701.2.1"/>
    <property type="gene ID" value="MELO3C031701.2"/>
</dbReference>
<sequence>MQEMYELKLELTRGCGTTSIDYWNIPLLHRMGAHGESLSFRGTENFEE</sequence>
<organism evidence="1">
    <name type="scientific">Cucumis melo</name>
    <name type="common">Muskmelon</name>
    <dbReference type="NCBI Taxonomy" id="3656"/>
    <lineage>
        <taxon>Eukaryota</taxon>
        <taxon>Viridiplantae</taxon>
        <taxon>Streptophyta</taxon>
        <taxon>Embryophyta</taxon>
        <taxon>Tracheophyta</taxon>
        <taxon>Spermatophyta</taxon>
        <taxon>Magnoliopsida</taxon>
        <taxon>eudicotyledons</taxon>
        <taxon>Gunneridae</taxon>
        <taxon>Pentapetalae</taxon>
        <taxon>rosids</taxon>
        <taxon>fabids</taxon>
        <taxon>Cucurbitales</taxon>
        <taxon>Cucurbitaceae</taxon>
        <taxon>Benincaseae</taxon>
        <taxon>Cucumis</taxon>
    </lineage>
</organism>
<accession>A0A9I9ECL2</accession>
<evidence type="ECO:0000313" key="1">
    <source>
        <dbReference type="EnsemblPlants" id="MELO3C031701.2.1"/>
    </source>
</evidence>
<name>A0A9I9ECL2_CUCME</name>